<dbReference type="GO" id="GO:0005886">
    <property type="term" value="C:plasma membrane"/>
    <property type="evidence" value="ECO:0007669"/>
    <property type="project" value="TreeGrafter"/>
</dbReference>
<dbReference type="SUPFAM" id="SSF160544">
    <property type="entry name" value="EscU C-terminal domain-like"/>
    <property type="match status" value="1"/>
</dbReference>
<proteinExistence type="inferred from homology"/>
<dbReference type="Proteomes" id="UP000245680">
    <property type="component" value="Unassembled WGS sequence"/>
</dbReference>
<organism evidence="4 5">
    <name type="scientific">Meridianimarinicoccus roseus</name>
    <dbReference type="NCBI Taxonomy" id="2072018"/>
    <lineage>
        <taxon>Bacteria</taxon>
        <taxon>Pseudomonadati</taxon>
        <taxon>Pseudomonadota</taxon>
        <taxon>Alphaproteobacteria</taxon>
        <taxon>Rhodobacterales</taxon>
        <taxon>Paracoccaceae</taxon>
        <taxon>Meridianimarinicoccus</taxon>
    </lineage>
</organism>
<feature type="transmembrane region" description="Helical" evidence="3">
    <location>
        <begin position="89"/>
        <end position="116"/>
    </location>
</feature>
<evidence type="ECO:0000313" key="4">
    <source>
        <dbReference type="EMBL" id="PWR02608.1"/>
    </source>
</evidence>
<dbReference type="InterPro" id="IPR006135">
    <property type="entry name" value="T3SS_substrate_exporter"/>
</dbReference>
<dbReference type="InterPro" id="IPR029025">
    <property type="entry name" value="T3SS_substrate_exporter_C"/>
</dbReference>
<keyword evidence="3" id="KW-1133">Transmembrane helix</keyword>
<reference evidence="4 5" key="1">
    <citation type="submission" date="2018-05" db="EMBL/GenBank/DDBJ databases">
        <title>Rhodobacteraceae gen. nov., sp. nov. isolated from sea water.</title>
        <authorList>
            <person name="Ren Y."/>
        </authorList>
    </citation>
    <scope>NUCLEOTIDE SEQUENCE [LARGE SCALE GENOMIC DNA]</scope>
    <source>
        <strain evidence="4 5">TG-679</strain>
    </source>
</reference>
<dbReference type="GO" id="GO:0009306">
    <property type="term" value="P:protein secretion"/>
    <property type="evidence" value="ECO:0007669"/>
    <property type="project" value="InterPro"/>
</dbReference>
<dbReference type="PRINTS" id="PR00950">
    <property type="entry name" value="TYPE3IMSPROT"/>
</dbReference>
<dbReference type="OrthoDB" id="9807950at2"/>
<dbReference type="EMBL" id="QGKU01000033">
    <property type="protein sequence ID" value="PWR02608.1"/>
    <property type="molecule type" value="Genomic_DNA"/>
</dbReference>
<feature type="region of interest" description="Disordered" evidence="2">
    <location>
        <begin position="1"/>
        <end position="26"/>
    </location>
</feature>
<feature type="transmembrane region" description="Helical" evidence="3">
    <location>
        <begin position="35"/>
        <end position="58"/>
    </location>
</feature>
<evidence type="ECO:0000256" key="3">
    <source>
        <dbReference type="SAM" id="Phobius"/>
    </source>
</evidence>
<dbReference type="RefSeq" id="WP_109811657.1">
    <property type="nucleotide sequence ID" value="NZ_QGKU01000033.1"/>
</dbReference>
<keyword evidence="4" id="KW-0282">Flagellum</keyword>
<dbReference type="PANTHER" id="PTHR30531:SF12">
    <property type="entry name" value="FLAGELLAR BIOSYNTHETIC PROTEIN FLHB"/>
    <property type="match status" value="1"/>
</dbReference>
<name>A0A2V2LB39_9RHOB</name>
<feature type="transmembrane region" description="Helical" evidence="3">
    <location>
        <begin position="190"/>
        <end position="210"/>
    </location>
</feature>
<gene>
    <name evidence="4" type="ORF">DKT77_10500</name>
</gene>
<sequence length="385" mass="41079">MAEGDDGQEKTEEPTPKKRQDARDKGQIATSKEMFVFGGMAGATAMLALSKGIMPWLVGEWAQFFTFTDADHLETLILAKLGVAFWQTLLIPLVIGLPLLAMIGLMQAAVGGLVFAPDALGFKPEKIDPLKGLQRMVSMQSLVELGKALLKVVLLVTAAGAVLMPLLPVLDRTLTMAPGDAAAVMGDGMIRLLTAMTLALAVVGGVDLAWQLHSTTKKLRMSRQEIKDEMKQSEGSPEVKGQLRRLQMEASRKGAQRQKALADVPNATTIITNPVHFAVALRYVPDQPGAPTILALGRGPMAHEIIARGKAAGVTVLQAPPLARALYFTGEIGAEISDQLYTAVAAVLAHVYRLDNGIGSEIPQIDLPDGLMLDEFGHPLNGAQT</sequence>
<accession>A0A2V2LB39</accession>
<comment type="similarity">
    <text evidence="1">Belongs to the type III secretion exporter family.</text>
</comment>
<dbReference type="AlphaFoldDB" id="A0A2V2LB39"/>
<evidence type="ECO:0000313" key="5">
    <source>
        <dbReference type="Proteomes" id="UP000245680"/>
    </source>
</evidence>
<dbReference type="Pfam" id="PF01312">
    <property type="entry name" value="Bac_export_2"/>
    <property type="match status" value="1"/>
</dbReference>
<keyword evidence="4" id="KW-0969">Cilium</keyword>
<dbReference type="PANTHER" id="PTHR30531">
    <property type="entry name" value="FLAGELLAR BIOSYNTHETIC PROTEIN FLHB"/>
    <property type="match status" value="1"/>
</dbReference>
<keyword evidence="3" id="KW-0812">Transmembrane</keyword>
<keyword evidence="3" id="KW-0472">Membrane</keyword>
<keyword evidence="4" id="KW-0966">Cell projection</keyword>
<evidence type="ECO:0000256" key="2">
    <source>
        <dbReference type="SAM" id="MobiDB-lite"/>
    </source>
</evidence>
<keyword evidence="5" id="KW-1185">Reference proteome</keyword>
<feature type="transmembrane region" description="Helical" evidence="3">
    <location>
        <begin position="148"/>
        <end position="170"/>
    </location>
</feature>
<dbReference type="Gene3D" id="3.40.1690.10">
    <property type="entry name" value="secretion proteins EscU"/>
    <property type="match status" value="1"/>
</dbReference>
<comment type="caution">
    <text evidence="4">The sequence shown here is derived from an EMBL/GenBank/DDBJ whole genome shotgun (WGS) entry which is preliminary data.</text>
</comment>
<evidence type="ECO:0000256" key="1">
    <source>
        <dbReference type="ARBA" id="ARBA00010690"/>
    </source>
</evidence>
<feature type="compositionally biased region" description="Basic and acidic residues" evidence="2">
    <location>
        <begin position="7"/>
        <end position="26"/>
    </location>
</feature>
<protein>
    <submittedName>
        <fullName evidence="4">Flagellar biosynthesis protein FlhB</fullName>
    </submittedName>
</protein>